<accession>A0ABV0P1G3</accession>
<gene>
    <name evidence="1" type="ORF">GOODEAATRI_004804</name>
</gene>
<sequence>MVVPLLHLEHMAKHLHFCVTRPLDICPKIKILSLSTFSNYVAFIEMASSSQWPFSPRLFRTCFSVDTDTFLPVPFAFVLGLMSTICIKTCTVQWLNMPTINPIRVMKSGQYVAT</sequence>
<dbReference type="Proteomes" id="UP001476798">
    <property type="component" value="Unassembled WGS sequence"/>
</dbReference>
<reference evidence="1 2" key="1">
    <citation type="submission" date="2021-06" db="EMBL/GenBank/DDBJ databases">
        <authorList>
            <person name="Palmer J.M."/>
        </authorList>
    </citation>
    <scope>NUCLEOTIDE SEQUENCE [LARGE SCALE GENOMIC DNA]</scope>
    <source>
        <strain evidence="1 2">GA_2019</strain>
        <tissue evidence="1">Muscle</tissue>
    </source>
</reference>
<comment type="caution">
    <text evidence="1">The sequence shown here is derived from an EMBL/GenBank/DDBJ whole genome shotgun (WGS) entry which is preliminary data.</text>
</comment>
<evidence type="ECO:0000313" key="2">
    <source>
        <dbReference type="Proteomes" id="UP001476798"/>
    </source>
</evidence>
<proteinExistence type="predicted"/>
<protein>
    <submittedName>
        <fullName evidence="1">Uncharacterized protein</fullName>
    </submittedName>
</protein>
<dbReference type="EMBL" id="JAHRIO010060177">
    <property type="protein sequence ID" value="MEQ2177557.1"/>
    <property type="molecule type" value="Genomic_DNA"/>
</dbReference>
<keyword evidence="2" id="KW-1185">Reference proteome</keyword>
<name>A0ABV0P1G3_9TELE</name>
<evidence type="ECO:0000313" key="1">
    <source>
        <dbReference type="EMBL" id="MEQ2177557.1"/>
    </source>
</evidence>
<organism evidence="1 2">
    <name type="scientific">Goodea atripinnis</name>
    <dbReference type="NCBI Taxonomy" id="208336"/>
    <lineage>
        <taxon>Eukaryota</taxon>
        <taxon>Metazoa</taxon>
        <taxon>Chordata</taxon>
        <taxon>Craniata</taxon>
        <taxon>Vertebrata</taxon>
        <taxon>Euteleostomi</taxon>
        <taxon>Actinopterygii</taxon>
        <taxon>Neopterygii</taxon>
        <taxon>Teleostei</taxon>
        <taxon>Neoteleostei</taxon>
        <taxon>Acanthomorphata</taxon>
        <taxon>Ovalentaria</taxon>
        <taxon>Atherinomorphae</taxon>
        <taxon>Cyprinodontiformes</taxon>
        <taxon>Goodeidae</taxon>
        <taxon>Goodea</taxon>
    </lineage>
</organism>